<evidence type="ECO:0000256" key="10">
    <source>
        <dbReference type="ARBA" id="ARBA00022958"/>
    </source>
</evidence>
<comment type="activity regulation">
    <text evidence="12">Activated by a monovalent cation that binds near, but not in, the active site. The most likely occupant of the site in vivo is potassium. Ion binding induces a conformational change that may alter substrate affinity.</text>
</comment>
<keyword evidence="9 12" id="KW-0460">Magnesium</keyword>
<dbReference type="RefSeq" id="WP_277898390.1">
    <property type="nucleotide sequence ID" value="NZ_JAPMUA010000001.1"/>
</dbReference>
<keyword evidence="7 12" id="KW-0418">Kinase</keyword>
<dbReference type="PANTHER" id="PTHR10584:SF166">
    <property type="entry name" value="RIBOKINASE"/>
    <property type="match status" value="1"/>
</dbReference>
<protein>
    <recommendedName>
        <fullName evidence="3 12">Ribokinase</fullName>
        <shortName evidence="12">RK</shortName>
        <ecNumber evidence="2 12">2.7.1.15</ecNumber>
    </recommendedName>
</protein>
<feature type="binding site" evidence="12">
    <location>
        <position position="184"/>
    </location>
    <ligand>
        <name>ATP</name>
        <dbReference type="ChEBI" id="CHEBI:30616"/>
    </ligand>
</feature>
<comment type="caution">
    <text evidence="12">Lacks conserved residue(s) required for the propagation of feature annotation.</text>
</comment>
<dbReference type="CDD" id="cd01174">
    <property type="entry name" value="ribokinase"/>
    <property type="match status" value="1"/>
</dbReference>
<name>A0ABT6FN81_9FLAO</name>
<dbReference type="Pfam" id="PF00294">
    <property type="entry name" value="PfkB"/>
    <property type="match status" value="1"/>
</dbReference>
<dbReference type="EMBL" id="JAPMUA010000001">
    <property type="protein sequence ID" value="MDG3584632.1"/>
    <property type="molecule type" value="Genomic_DNA"/>
</dbReference>
<dbReference type="InterPro" id="IPR002139">
    <property type="entry name" value="Ribo/fructo_kinase"/>
</dbReference>
<feature type="binding site" evidence="12">
    <location>
        <position position="245"/>
    </location>
    <ligand>
        <name>K(+)</name>
        <dbReference type="ChEBI" id="CHEBI:29103"/>
    </ligand>
</feature>
<evidence type="ECO:0000256" key="2">
    <source>
        <dbReference type="ARBA" id="ARBA00012035"/>
    </source>
</evidence>
<dbReference type="PRINTS" id="PR00990">
    <property type="entry name" value="RIBOKINASE"/>
</dbReference>
<feature type="binding site" evidence="12">
    <location>
        <begin position="250"/>
        <end position="251"/>
    </location>
    <ligand>
        <name>ATP</name>
        <dbReference type="ChEBI" id="CHEBI:30616"/>
    </ligand>
</feature>
<feature type="binding site" evidence="12">
    <location>
        <begin position="219"/>
        <end position="224"/>
    </location>
    <ligand>
        <name>ATP</name>
        <dbReference type="ChEBI" id="CHEBI:30616"/>
    </ligand>
</feature>
<evidence type="ECO:0000256" key="5">
    <source>
        <dbReference type="ARBA" id="ARBA00022723"/>
    </source>
</evidence>
<dbReference type="PROSITE" id="PS00584">
    <property type="entry name" value="PFKB_KINASES_2"/>
    <property type="match status" value="1"/>
</dbReference>
<dbReference type="Gene3D" id="3.40.1190.20">
    <property type="match status" value="1"/>
</dbReference>
<evidence type="ECO:0000313" key="15">
    <source>
        <dbReference type="Proteomes" id="UP001153642"/>
    </source>
</evidence>
<dbReference type="GO" id="GO:0004747">
    <property type="term" value="F:ribokinase activity"/>
    <property type="evidence" value="ECO:0007669"/>
    <property type="project" value="UniProtKB-EC"/>
</dbReference>
<comment type="subcellular location">
    <subcellularLocation>
        <location evidence="12">Cytoplasm</location>
    </subcellularLocation>
</comment>
<keyword evidence="4 12" id="KW-0808">Transferase</keyword>
<feature type="domain" description="Carbohydrate kinase PfkB" evidence="13">
    <location>
        <begin position="1"/>
        <end position="293"/>
    </location>
</feature>
<comment type="subunit">
    <text evidence="12">Homodimer.</text>
</comment>
<dbReference type="EC" id="2.7.1.15" evidence="2 12"/>
<keyword evidence="8 12" id="KW-0067">ATP-binding</keyword>
<feature type="binding site" evidence="12">
    <location>
        <position position="140"/>
    </location>
    <ligand>
        <name>substrate</name>
    </ligand>
</feature>
<feature type="binding site" evidence="12">
    <location>
        <position position="247"/>
    </location>
    <ligand>
        <name>K(+)</name>
        <dbReference type="ChEBI" id="CHEBI:29103"/>
    </ligand>
</feature>
<feature type="binding site" evidence="12">
    <location>
        <position position="286"/>
    </location>
    <ligand>
        <name>K(+)</name>
        <dbReference type="ChEBI" id="CHEBI:29103"/>
    </ligand>
</feature>
<dbReference type="Proteomes" id="UP001153642">
    <property type="component" value="Unassembled WGS sequence"/>
</dbReference>
<feature type="binding site" evidence="12">
    <location>
        <position position="290"/>
    </location>
    <ligand>
        <name>K(+)</name>
        <dbReference type="ChEBI" id="CHEBI:29103"/>
    </ligand>
</feature>
<feature type="binding site" evidence="12">
    <location>
        <begin position="11"/>
        <end position="13"/>
    </location>
    <ligand>
        <name>substrate</name>
    </ligand>
</feature>
<keyword evidence="5 12" id="KW-0479">Metal-binding</keyword>
<evidence type="ECO:0000256" key="8">
    <source>
        <dbReference type="ARBA" id="ARBA00022840"/>
    </source>
</evidence>
<comment type="cofactor">
    <cofactor evidence="12">
        <name>Mg(2+)</name>
        <dbReference type="ChEBI" id="CHEBI:18420"/>
    </cofactor>
    <text evidence="12">Requires a divalent cation, most likely magnesium in vivo, as an electrophilic catalyst to aid phosphoryl group transfer. It is the chelate of the metal and the nucleotide that is the actual substrate.</text>
</comment>
<evidence type="ECO:0000313" key="14">
    <source>
        <dbReference type="EMBL" id="MDG3584632.1"/>
    </source>
</evidence>
<evidence type="ECO:0000259" key="13">
    <source>
        <dbReference type="Pfam" id="PF00294"/>
    </source>
</evidence>
<accession>A0ABT6FN81</accession>
<feature type="binding site" evidence="12">
    <location>
        <position position="251"/>
    </location>
    <ligand>
        <name>substrate</name>
    </ligand>
</feature>
<dbReference type="InterPro" id="IPR029056">
    <property type="entry name" value="Ribokinase-like"/>
</dbReference>
<feature type="binding site" evidence="12">
    <location>
        <position position="281"/>
    </location>
    <ligand>
        <name>K(+)</name>
        <dbReference type="ChEBI" id="CHEBI:29103"/>
    </ligand>
</feature>
<feature type="binding site" evidence="12">
    <location>
        <begin position="39"/>
        <end position="43"/>
    </location>
    <ligand>
        <name>substrate</name>
    </ligand>
</feature>
<keyword evidence="6 12" id="KW-0547">Nucleotide-binding</keyword>
<dbReference type="PANTHER" id="PTHR10584">
    <property type="entry name" value="SUGAR KINASE"/>
    <property type="match status" value="1"/>
</dbReference>
<comment type="pathway">
    <text evidence="12">Carbohydrate metabolism; D-ribose degradation; D-ribose 5-phosphate from beta-D-ribopyranose: step 2/2.</text>
</comment>
<evidence type="ECO:0000256" key="3">
    <source>
        <dbReference type="ARBA" id="ARBA00016943"/>
    </source>
</evidence>
<dbReference type="InterPro" id="IPR011611">
    <property type="entry name" value="PfkB_dom"/>
</dbReference>
<organism evidence="14 15">
    <name type="scientific">Galbibacter pacificus</name>
    <dbReference type="NCBI Taxonomy" id="2996052"/>
    <lineage>
        <taxon>Bacteria</taxon>
        <taxon>Pseudomonadati</taxon>
        <taxon>Bacteroidota</taxon>
        <taxon>Flavobacteriia</taxon>
        <taxon>Flavobacteriales</taxon>
        <taxon>Flavobacteriaceae</taxon>
        <taxon>Galbibacter</taxon>
    </lineage>
</organism>
<feature type="binding site" evidence="12">
    <location>
        <position position="284"/>
    </location>
    <ligand>
        <name>K(+)</name>
        <dbReference type="ChEBI" id="CHEBI:29103"/>
    </ligand>
</feature>
<dbReference type="InterPro" id="IPR011877">
    <property type="entry name" value="Ribokinase"/>
</dbReference>
<keyword evidence="12" id="KW-0963">Cytoplasm</keyword>
<proteinExistence type="inferred from homology"/>
<dbReference type="HAMAP" id="MF_01987">
    <property type="entry name" value="Ribokinase"/>
    <property type="match status" value="1"/>
</dbReference>
<evidence type="ECO:0000256" key="11">
    <source>
        <dbReference type="ARBA" id="ARBA00023277"/>
    </source>
</evidence>
<evidence type="ECO:0000256" key="7">
    <source>
        <dbReference type="ARBA" id="ARBA00022777"/>
    </source>
</evidence>
<keyword evidence="11 12" id="KW-0119">Carbohydrate metabolism</keyword>
<comment type="caution">
    <text evidence="14">The sequence shown here is derived from an EMBL/GenBank/DDBJ whole genome shotgun (WGS) entry which is preliminary data.</text>
</comment>
<comment type="catalytic activity">
    <reaction evidence="12">
        <text>D-ribose + ATP = D-ribose 5-phosphate + ADP + H(+)</text>
        <dbReference type="Rhea" id="RHEA:13697"/>
        <dbReference type="ChEBI" id="CHEBI:15378"/>
        <dbReference type="ChEBI" id="CHEBI:30616"/>
        <dbReference type="ChEBI" id="CHEBI:47013"/>
        <dbReference type="ChEBI" id="CHEBI:78346"/>
        <dbReference type="ChEBI" id="CHEBI:456216"/>
        <dbReference type="EC" id="2.7.1.15"/>
    </reaction>
</comment>
<reference evidence="14" key="1">
    <citation type="submission" date="2022-11" db="EMBL/GenBank/DDBJ databases">
        <title>High-quality draft genome sequence of Galbibacter sp. strain CMA-7.</title>
        <authorList>
            <person name="Wei L."/>
            <person name="Dong C."/>
            <person name="Shao Z."/>
        </authorList>
    </citation>
    <scope>NUCLEOTIDE SEQUENCE</scope>
    <source>
        <strain evidence="14">CMA-7</strain>
    </source>
</reference>
<evidence type="ECO:0000256" key="9">
    <source>
        <dbReference type="ARBA" id="ARBA00022842"/>
    </source>
</evidence>
<dbReference type="SUPFAM" id="SSF53613">
    <property type="entry name" value="Ribokinase-like"/>
    <property type="match status" value="1"/>
</dbReference>
<evidence type="ECO:0000256" key="12">
    <source>
        <dbReference type="HAMAP-Rule" id="MF_01987"/>
    </source>
</evidence>
<comment type="function">
    <text evidence="12">Catalyzes the phosphorylation of ribose at O-5 in a reaction requiring ATP and magnesium. The resulting D-ribose-5-phosphate can then be used either for sythesis of nucleotides, histidine, and tryptophan, or as a component of the pentose phosphate pathway.</text>
</comment>
<keyword evidence="15" id="KW-1185">Reference proteome</keyword>
<comment type="similarity">
    <text evidence="12">Belongs to the carbohydrate kinase PfkB family. Ribokinase subfamily.</text>
</comment>
<comment type="similarity">
    <text evidence="1">Belongs to the carbohydrate kinase pfkB family.</text>
</comment>
<evidence type="ECO:0000256" key="1">
    <source>
        <dbReference type="ARBA" id="ARBA00005380"/>
    </source>
</evidence>
<evidence type="ECO:0000256" key="6">
    <source>
        <dbReference type="ARBA" id="ARBA00022741"/>
    </source>
</evidence>
<evidence type="ECO:0000256" key="4">
    <source>
        <dbReference type="ARBA" id="ARBA00022679"/>
    </source>
</evidence>
<dbReference type="NCBIfam" id="TIGR02152">
    <property type="entry name" value="D_ribokin_bact"/>
    <property type="match status" value="1"/>
</dbReference>
<gene>
    <name evidence="12 14" type="primary">rbsK</name>
    <name evidence="14" type="ORF">OSR52_02045</name>
</gene>
<keyword evidence="10 12" id="KW-0630">Potassium</keyword>
<feature type="active site" description="Proton acceptor" evidence="12">
    <location>
        <position position="251"/>
    </location>
</feature>
<dbReference type="InterPro" id="IPR002173">
    <property type="entry name" value="Carboh/pur_kinase_PfkB_CS"/>
</dbReference>
<sequence length="314" mass="33792">MSKIVVIGSSNTDLISKMEHFPIPGETIEGESFFQTMGGKGANQALAAHKLGGNVQFVTSLGKDSNGKSTMKYYKRAQLDVSLSLVTDEIPSGTAMIWVDGKGENSIVINSGANKMLSSTYIDKIQKVIAEAYMVVLQLEIPYETVKRVCEIASRNKTKIFFNPAPAQRIDAEIIKMTDILVVNETEARIISGEKSGKLEQDEMIDRLRAMGAKTVILTLGKKGSIFKDGRTVISVPAFSVNAVDSTAAGDVFCGAIAAELSKGSSWENALEFATAASAISVTKMGAQPSIPTEKEVLEFLKSNTLRIKVKADL</sequence>